<feature type="compositionally biased region" description="Basic and acidic residues" evidence="1">
    <location>
        <begin position="529"/>
        <end position="542"/>
    </location>
</feature>
<dbReference type="Proteomes" id="UP000747542">
    <property type="component" value="Unassembled WGS sequence"/>
</dbReference>
<sequence length="1172" mass="127337">MTPRHGTAGGHKSVKPYLRLPTTNTKSYSPSTHPTHGKSNLTEADLAVLESMMVAQEAEVEEMVFAQALAEMQAEAKSLKSDGDAQNVDKSLKIQKLTKSYVTAEKPIIPVKTPVVSSANVTASAAGKATDTGQHLGELTKRVADVASTMASTLESITAVAEGLEGSHLSSDEGEEQLMLMRDSPRWEDEEIQAEDTDEPRAIKAEIKLLVKTTEVGKESIEIRSIREFVECEDKNLSGFGGVVQSPTLECGQLTSMGDRVYTLQRASPDVHSPSPRFVRPQQSSTDSSYTEPTQDEFDLMAQVRGITDLLPSCVSDGGLHGGCPEAQGMDWEGKSVDSMYTETVVQAKLSMLPEVDTSEGVAPTSFSSSTLPPAAPPLSTASLCTDLPHPSNIQPQAQTFQDLTQQPSQTYLNLEPSHLHDSHSFELQGFDTSPSSATKLSDHLFLEKGYVNGAEATTSQLVASPSFASLQSESVAPITGTDEIAAASVTFNTSSAFMSLGPISPTENSSEDHAEIDRTSTEISPDSVRFEQDILDTRTEDEAPDLDDDLFPASPVLGPELSERIFSVEATEDTDITTPMEMRDSHTERDASASNLEFGDDKDGTDGKSDLKESLHFETKDDSIAYLAEEIKEIQNKVNRLQEQVKSQIDPIAARSEVEMILNTMEDIREAVGDSKIENNPEFNNMAQDILSSISSISETVAEMMQTLRLSDPEYADFRSRDEKITAKRTDSTVVETGSAYDGSPSDTNLRDQSFSDLLDSEELNRDSLEDDFDRLAADLSLSPKTDLVVEISPKVTSTAAPSDVLSSPVSSNVYPSKPPDALQATQREPAEGGTSSQQAVQSVTDEVVCDETQQTDGDSKVHDECVKTGETVGLVSEVRTDSEYEKSFGSLSTMSDKSDDELIKFNKCDKTCEPDSSVSTFITHGNENSSKPTHDEVDSVVVRRESSRSGPRPTTFPLCLLQPEVVSSSPEAQQYFRQQQEVLEEMGRQGHLQMDVTDLRDLTSPESLAESNEFEDNEAEEMDRDARRNHRKLVKSSSSYENLYDGADLKAAESEDAPPTLQLANSLGDPFTTKTQLPPDMCSSFENLYMKAQKADDRIVHEADLLSAAILEEAVHEAVQEGQLQSTTLNIMASPASSGTESPVQGLSSDYEGILHSSSEEFGTAGILVM</sequence>
<feature type="compositionally biased region" description="Basic and acidic residues" evidence="1">
    <location>
        <begin position="511"/>
        <end position="521"/>
    </location>
</feature>
<feature type="region of interest" description="Disordered" evidence="1">
    <location>
        <begin position="924"/>
        <end position="957"/>
    </location>
</feature>
<protein>
    <submittedName>
        <fullName evidence="2">Uncharacterized protein</fullName>
    </submittedName>
</protein>
<feature type="compositionally biased region" description="Polar residues" evidence="1">
    <location>
        <begin position="21"/>
        <end position="39"/>
    </location>
</feature>
<feature type="compositionally biased region" description="Acidic residues" evidence="1">
    <location>
        <begin position="1014"/>
        <end position="1025"/>
    </location>
</feature>
<dbReference type="EMBL" id="JAHLQT010037514">
    <property type="protein sequence ID" value="KAG7157302.1"/>
    <property type="molecule type" value="Genomic_DNA"/>
</dbReference>
<feature type="compositionally biased region" description="Polar residues" evidence="1">
    <location>
        <begin position="835"/>
        <end position="846"/>
    </location>
</feature>
<feature type="region of interest" description="Disordered" evidence="1">
    <location>
        <begin position="992"/>
        <end position="1039"/>
    </location>
</feature>
<feature type="compositionally biased region" description="Polar residues" evidence="1">
    <location>
        <begin position="281"/>
        <end position="293"/>
    </location>
</feature>
<feature type="region of interest" description="Disordered" evidence="1">
    <location>
        <begin position="797"/>
        <end position="846"/>
    </location>
</feature>
<reference evidence="2" key="1">
    <citation type="journal article" date="2021" name="Sci. Adv.">
        <title>The American lobster genome reveals insights on longevity, neural, and immune adaptations.</title>
        <authorList>
            <person name="Polinski J.M."/>
            <person name="Zimin A.V."/>
            <person name="Clark K.F."/>
            <person name="Kohn A.B."/>
            <person name="Sadowski N."/>
            <person name="Timp W."/>
            <person name="Ptitsyn A."/>
            <person name="Khanna P."/>
            <person name="Romanova D.Y."/>
            <person name="Williams P."/>
            <person name="Greenwood S.J."/>
            <person name="Moroz L.L."/>
            <person name="Walt D.R."/>
            <person name="Bodnar A.G."/>
        </authorList>
    </citation>
    <scope>NUCLEOTIDE SEQUENCE</scope>
    <source>
        <strain evidence="2">GMGI-L3</strain>
    </source>
</reference>
<keyword evidence="3" id="KW-1185">Reference proteome</keyword>
<name>A0A8J5JFQ5_HOMAM</name>
<gene>
    <name evidence="2" type="ORF">Hamer_G005704</name>
</gene>
<evidence type="ECO:0000313" key="2">
    <source>
        <dbReference type="EMBL" id="KAG7157302.1"/>
    </source>
</evidence>
<feature type="compositionally biased region" description="Basic and acidic residues" evidence="1">
    <location>
        <begin position="600"/>
        <end position="615"/>
    </location>
</feature>
<feature type="region of interest" description="Disordered" evidence="1">
    <location>
        <begin position="359"/>
        <end position="394"/>
    </location>
</feature>
<feature type="region of interest" description="Disordered" evidence="1">
    <location>
        <begin position="730"/>
        <end position="754"/>
    </location>
</feature>
<organism evidence="2 3">
    <name type="scientific">Homarus americanus</name>
    <name type="common">American lobster</name>
    <dbReference type="NCBI Taxonomy" id="6706"/>
    <lineage>
        <taxon>Eukaryota</taxon>
        <taxon>Metazoa</taxon>
        <taxon>Ecdysozoa</taxon>
        <taxon>Arthropoda</taxon>
        <taxon>Crustacea</taxon>
        <taxon>Multicrustacea</taxon>
        <taxon>Malacostraca</taxon>
        <taxon>Eumalacostraca</taxon>
        <taxon>Eucarida</taxon>
        <taxon>Decapoda</taxon>
        <taxon>Pleocyemata</taxon>
        <taxon>Astacidea</taxon>
        <taxon>Nephropoidea</taxon>
        <taxon>Nephropidae</taxon>
        <taxon>Homarus</taxon>
    </lineage>
</organism>
<comment type="caution">
    <text evidence="2">The sequence shown here is derived from an EMBL/GenBank/DDBJ whole genome shotgun (WGS) entry which is preliminary data.</text>
</comment>
<dbReference type="AlphaFoldDB" id="A0A8J5JFQ5"/>
<feature type="region of interest" description="Disordered" evidence="1">
    <location>
        <begin position="501"/>
        <end position="615"/>
    </location>
</feature>
<feature type="region of interest" description="Disordered" evidence="1">
    <location>
        <begin position="1"/>
        <end position="39"/>
    </location>
</feature>
<feature type="compositionally biased region" description="Basic and acidic residues" evidence="1">
    <location>
        <begin position="934"/>
        <end position="949"/>
    </location>
</feature>
<feature type="region of interest" description="Disordered" evidence="1">
    <location>
        <begin position="267"/>
        <end position="294"/>
    </location>
</feature>
<feature type="compositionally biased region" description="Low complexity" evidence="1">
    <location>
        <begin position="363"/>
        <end position="384"/>
    </location>
</feature>
<feature type="region of interest" description="Disordered" evidence="1">
    <location>
        <begin position="1056"/>
        <end position="1077"/>
    </location>
</feature>
<feature type="compositionally biased region" description="Polar residues" evidence="1">
    <location>
        <begin position="924"/>
        <end position="933"/>
    </location>
</feature>
<accession>A0A8J5JFQ5</accession>
<feature type="compositionally biased region" description="Basic and acidic residues" evidence="1">
    <location>
        <begin position="582"/>
        <end position="592"/>
    </location>
</feature>
<evidence type="ECO:0000256" key="1">
    <source>
        <dbReference type="SAM" id="MobiDB-lite"/>
    </source>
</evidence>
<feature type="compositionally biased region" description="Polar residues" evidence="1">
    <location>
        <begin position="797"/>
        <end position="816"/>
    </location>
</feature>
<evidence type="ECO:0000313" key="3">
    <source>
        <dbReference type="Proteomes" id="UP000747542"/>
    </source>
</evidence>
<proteinExistence type="predicted"/>